<evidence type="ECO:0000313" key="1">
    <source>
        <dbReference type="EMBL" id="EIE82501.1"/>
    </source>
</evidence>
<evidence type="ECO:0000313" key="2">
    <source>
        <dbReference type="Proteomes" id="UP000009138"/>
    </source>
</evidence>
<dbReference type="GeneID" id="93614177"/>
<accession>I1C221</accession>
<keyword evidence="2" id="KW-1185">Reference proteome</keyword>
<protein>
    <submittedName>
        <fullName evidence="1">Uncharacterized protein</fullName>
    </submittedName>
</protein>
<organism evidence="1 2">
    <name type="scientific">Rhizopus delemar (strain RA 99-880 / ATCC MYA-4621 / FGSC 9543 / NRRL 43880)</name>
    <name type="common">Mucormycosis agent</name>
    <name type="synonym">Rhizopus arrhizus var. delemar</name>
    <dbReference type="NCBI Taxonomy" id="246409"/>
    <lineage>
        <taxon>Eukaryota</taxon>
        <taxon>Fungi</taxon>
        <taxon>Fungi incertae sedis</taxon>
        <taxon>Mucoromycota</taxon>
        <taxon>Mucoromycotina</taxon>
        <taxon>Mucoromycetes</taxon>
        <taxon>Mucorales</taxon>
        <taxon>Mucorineae</taxon>
        <taxon>Rhizopodaceae</taxon>
        <taxon>Rhizopus</taxon>
    </lineage>
</organism>
<gene>
    <name evidence="1" type="ORF">RO3G_07206</name>
</gene>
<reference evidence="1 2" key="1">
    <citation type="journal article" date="2009" name="PLoS Genet.">
        <title>Genomic analysis of the basal lineage fungus Rhizopus oryzae reveals a whole-genome duplication.</title>
        <authorList>
            <person name="Ma L.-J."/>
            <person name="Ibrahim A.S."/>
            <person name="Skory C."/>
            <person name="Grabherr M.G."/>
            <person name="Burger G."/>
            <person name="Butler M."/>
            <person name="Elias M."/>
            <person name="Idnurm A."/>
            <person name="Lang B.F."/>
            <person name="Sone T."/>
            <person name="Abe A."/>
            <person name="Calvo S.E."/>
            <person name="Corrochano L.M."/>
            <person name="Engels R."/>
            <person name="Fu J."/>
            <person name="Hansberg W."/>
            <person name="Kim J.-M."/>
            <person name="Kodira C.D."/>
            <person name="Koehrsen M.J."/>
            <person name="Liu B."/>
            <person name="Miranda-Saavedra D."/>
            <person name="O'Leary S."/>
            <person name="Ortiz-Castellanos L."/>
            <person name="Poulter R."/>
            <person name="Rodriguez-Romero J."/>
            <person name="Ruiz-Herrera J."/>
            <person name="Shen Y.-Q."/>
            <person name="Zeng Q."/>
            <person name="Galagan J."/>
            <person name="Birren B.W."/>
            <person name="Cuomo C.A."/>
            <person name="Wickes B.L."/>
        </authorList>
    </citation>
    <scope>NUCLEOTIDE SEQUENCE [LARGE SCALE GENOMIC DNA]</scope>
    <source>
        <strain evidence="2">RA 99-880 / ATCC MYA-4621 / FGSC 9543 / NRRL 43880</strain>
    </source>
</reference>
<name>I1C221_RHIO9</name>
<dbReference type="EMBL" id="CH476736">
    <property type="protein sequence ID" value="EIE82501.1"/>
    <property type="molecule type" value="Genomic_DNA"/>
</dbReference>
<dbReference type="RefSeq" id="XP_067517897.1">
    <property type="nucleotide sequence ID" value="XM_067661796.1"/>
</dbReference>
<sequence length="65" mass="7541">MIPELETIEHPVDKEYWVADKIDMIVTAIDSGTDELSTDENIRNASRTFRQIFDIPPSERFVNCK</sequence>
<dbReference type="OrthoDB" id="17687at2759"/>
<dbReference type="InParanoid" id="I1C221"/>
<dbReference type="VEuPathDB" id="FungiDB:RO3G_07206"/>
<dbReference type="STRING" id="246409.I1C221"/>
<dbReference type="AlphaFoldDB" id="I1C221"/>
<dbReference type="Proteomes" id="UP000009138">
    <property type="component" value="Unassembled WGS sequence"/>
</dbReference>
<proteinExistence type="predicted"/>
<dbReference type="OMA" id="PYEKELW"/>